<evidence type="ECO:0000256" key="2">
    <source>
        <dbReference type="ARBA" id="ARBA00022448"/>
    </source>
</evidence>
<keyword evidence="2 8" id="KW-0813">Transport</keyword>
<evidence type="ECO:0000256" key="6">
    <source>
        <dbReference type="ARBA" id="ARBA00023136"/>
    </source>
</evidence>
<feature type="signal peptide" evidence="9">
    <location>
        <begin position="1"/>
        <end position="23"/>
    </location>
</feature>
<evidence type="ECO:0000256" key="4">
    <source>
        <dbReference type="ARBA" id="ARBA00022692"/>
    </source>
</evidence>
<dbReference type="GO" id="GO:0009279">
    <property type="term" value="C:cell outer membrane"/>
    <property type="evidence" value="ECO:0007669"/>
    <property type="project" value="UniProtKB-SubCell"/>
</dbReference>
<organism evidence="11 12">
    <name type="scientific">Arundinibacter roseus</name>
    <dbReference type="NCBI Taxonomy" id="2070510"/>
    <lineage>
        <taxon>Bacteria</taxon>
        <taxon>Pseudomonadati</taxon>
        <taxon>Bacteroidota</taxon>
        <taxon>Cytophagia</taxon>
        <taxon>Cytophagales</taxon>
        <taxon>Spirosomataceae</taxon>
        <taxon>Arundinibacter</taxon>
    </lineage>
</organism>
<keyword evidence="11" id="KW-0675">Receptor</keyword>
<dbReference type="OrthoDB" id="9758870at2"/>
<dbReference type="GO" id="GO:0044718">
    <property type="term" value="P:siderophore transmembrane transport"/>
    <property type="evidence" value="ECO:0007669"/>
    <property type="project" value="TreeGrafter"/>
</dbReference>
<keyword evidence="12" id="KW-1185">Reference proteome</keyword>
<gene>
    <name evidence="11" type="ORF">EZE20_08645</name>
</gene>
<name>A0A4R4KG54_9BACT</name>
<dbReference type="Pfam" id="PF07715">
    <property type="entry name" value="Plug"/>
    <property type="match status" value="1"/>
</dbReference>
<feature type="domain" description="TonB-dependent receptor plug" evidence="10">
    <location>
        <begin position="145"/>
        <end position="221"/>
    </location>
</feature>
<keyword evidence="5 9" id="KW-0732">Signal</keyword>
<evidence type="ECO:0000256" key="3">
    <source>
        <dbReference type="ARBA" id="ARBA00022452"/>
    </source>
</evidence>
<protein>
    <submittedName>
        <fullName evidence="11">TonB-dependent receptor</fullName>
    </submittedName>
</protein>
<evidence type="ECO:0000256" key="8">
    <source>
        <dbReference type="PROSITE-ProRule" id="PRU01360"/>
    </source>
</evidence>
<dbReference type="InterPro" id="IPR012910">
    <property type="entry name" value="Plug_dom"/>
</dbReference>
<proteinExistence type="inferred from homology"/>
<keyword evidence="7 8" id="KW-0998">Cell outer membrane</keyword>
<dbReference type="EMBL" id="SMJU01000005">
    <property type="protein sequence ID" value="TDB65826.1"/>
    <property type="molecule type" value="Genomic_DNA"/>
</dbReference>
<dbReference type="InterPro" id="IPR036942">
    <property type="entry name" value="Beta-barrel_TonB_sf"/>
</dbReference>
<keyword evidence="3 8" id="KW-1134">Transmembrane beta strand</keyword>
<dbReference type="Gene3D" id="2.170.130.10">
    <property type="entry name" value="TonB-dependent receptor, plug domain"/>
    <property type="match status" value="1"/>
</dbReference>
<evidence type="ECO:0000256" key="9">
    <source>
        <dbReference type="SAM" id="SignalP"/>
    </source>
</evidence>
<evidence type="ECO:0000256" key="5">
    <source>
        <dbReference type="ARBA" id="ARBA00022729"/>
    </source>
</evidence>
<evidence type="ECO:0000313" key="12">
    <source>
        <dbReference type="Proteomes" id="UP000295706"/>
    </source>
</evidence>
<dbReference type="InterPro" id="IPR039426">
    <property type="entry name" value="TonB-dep_rcpt-like"/>
</dbReference>
<evidence type="ECO:0000259" key="10">
    <source>
        <dbReference type="Pfam" id="PF07715"/>
    </source>
</evidence>
<sequence length="785" mass="88263">MNLRMIRMLLFLVAFCLPQFSWANAVLRGKVIDEATQQPIQGVSVMILESKKGTITDQNGEYSITLPLGDYTIRFSAISHYNLARNIELTDNLTLNISMRPLVNNLDELQISGRRDDANVRSTEMSVVRLNIAALKKIPVVFGEVDIIRALMLQPGINSVGEGAGGFNVRGGRVDQNLVLLDGAPLFNTSHLLGFFSNLNPDVTQDATLYKGNIPARYGGRLSSALVLNSKSGNTDRWNVQGGVGTISSRVVVDGPLIGRKLTLMAGARVAYPGVIIKLFPDLFEGNKANFHDLNAKLTFQPNDRHRVTLSGYRSYDRFKFPADTLFGWQSGTLAMHWNTFLSDKLTTSVSLLQSTYNFQVDSPKQFTDFTLTSTIRQREANAGLVFSPTANHKLEVGTGYIQYRISPGNLAPQTSESSIRPLQIETEYGGEFSAHIQEEWTINSSLTLTAGLRYVQFKTLGPYTQYAYEAGVPTSPETVQDSVVFGDGQTVQTYGGWEPRLALKIGLGSRQSLKLSYNRSRQFLHLISNTTAMSPVDFWKLSDPFIPPQLSDQYAIGIFRNWADNSIETSVEGYYKDISNLVEYRNGAELLLNPYLETSLLSAFGKSYGVEFTVNKNKGRLTGSLNYTYSRALISTKTEFPGEAINEGEWYPSLFDRPHVANLTGGYNLGKGWTYSFNFTYSTGRPNTYPDGQYLINTLPVVNYSRRNADRLPDYHRLDMSFSYDTRRNREQTKYSVWVFSFYNFYGRKNPYSIYFTNYRSALRSYQLTVFGSIIPSLTWNFKF</sequence>
<dbReference type="GO" id="GO:0015344">
    <property type="term" value="F:siderophore uptake transmembrane transporter activity"/>
    <property type="evidence" value="ECO:0007669"/>
    <property type="project" value="TreeGrafter"/>
</dbReference>
<dbReference type="Gene3D" id="2.60.40.1120">
    <property type="entry name" value="Carboxypeptidase-like, regulatory domain"/>
    <property type="match status" value="1"/>
</dbReference>
<evidence type="ECO:0000313" key="11">
    <source>
        <dbReference type="EMBL" id="TDB65826.1"/>
    </source>
</evidence>
<keyword evidence="4 8" id="KW-0812">Transmembrane</keyword>
<keyword evidence="6 8" id="KW-0472">Membrane</keyword>
<comment type="caution">
    <text evidence="11">The sequence shown here is derived from an EMBL/GenBank/DDBJ whole genome shotgun (WGS) entry which is preliminary data.</text>
</comment>
<dbReference type="Gene3D" id="2.40.170.20">
    <property type="entry name" value="TonB-dependent receptor, beta-barrel domain"/>
    <property type="match status" value="1"/>
</dbReference>
<dbReference type="InterPro" id="IPR037066">
    <property type="entry name" value="Plug_dom_sf"/>
</dbReference>
<reference evidence="11 12" key="1">
    <citation type="submission" date="2019-02" db="EMBL/GenBank/DDBJ databases">
        <title>Arundinibacter roseus gen. nov., sp. nov., a new member of the family Cytophagaceae.</title>
        <authorList>
            <person name="Szuroczki S."/>
            <person name="Khayer B."/>
            <person name="Sproer C."/>
            <person name="Toumi M."/>
            <person name="Szabo A."/>
            <person name="Felfoldi T."/>
            <person name="Schumann P."/>
            <person name="Toth E."/>
        </authorList>
    </citation>
    <scope>NUCLEOTIDE SEQUENCE [LARGE SCALE GENOMIC DNA]</scope>
    <source>
        <strain evidence="11 12">DMA-k-7a</strain>
    </source>
</reference>
<dbReference type="PANTHER" id="PTHR30069">
    <property type="entry name" value="TONB-DEPENDENT OUTER MEMBRANE RECEPTOR"/>
    <property type="match status" value="1"/>
</dbReference>
<dbReference type="Proteomes" id="UP000295706">
    <property type="component" value="Unassembled WGS sequence"/>
</dbReference>
<dbReference type="SUPFAM" id="SSF56935">
    <property type="entry name" value="Porins"/>
    <property type="match status" value="1"/>
</dbReference>
<evidence type="ECO:0000256" key="1">
    <source>
        <dbReference type="ARBA" id="ARBA00004571"/>
    </source>
</evidence>
<dbReference type="RefSeq" id="WP_132116584.1">
    <property type="nucleotide sequence ID" value="NZ_SMJU01000005.1"/>
</dbReference>
<dbReference type="InterPro" id="IPR008969">
    <property type="entry name" value="CarboxyPept-like_regulatory"/>
</dbReference>
<dbReference type="AlphaFoldDB" id="A0A4R4KG54"/>
<evidence type="ECO:0000256" key="7">
    <source>
        <dbReference type="ARBA" id="ARBA00023237"/>
    </source>
</evidence>
<dbReference type="PROSITE" id="PS52016">
    <property type="entry name" value="TONB_DEPENDENT_REC_3"/>
    <property type="match status" value="1"/>
</dbReference>
<feature type="chain" id="PRO_5020486420" evidence="9">
    <location>
        <begin position="24"/>
        <end position="785"/>
    </location>
</feature>
<comment type="subcellular location">
    <subcellularLocation>
        <location evidence="1 8">Cell outer membrane</location>
        <topology evidence="1 8">Multi-pass membrane protein</topology>
    </subcellularLocation>
</comment>
<comment type="similarity">
    <text evidence="8">Belongs to the TonB-dependent receptor family.</text>
</comment>
<dbReference type="Pfam" id="PF13715">
    <property type="entry name" value="CarbopepD_reg_2"/>
    <property type="match status" value="1"/>
</dbReference>
<dbReference type="PANTHER" id="PTHR30069:SF29">
    <property type="entry name" value="HEMOGLOBIN AND HEMOGLOBIN-HAPTOGLOBIN-BINDING PROTEIN 1-RELATED"/>
    <property type="match status" value="1"/>
</dbReference>
<dbReference type="SUPFAM" id="SSF49464">
    <property type="entry name" value="Carboxypeptidase regulatory domain-like"/>
    <property type="match status" value="1"/>
</dbReference>
<accession>A0A4R4KG54</accession>